<gene>
    <name evidence="3" type="ORF">EFD62_09800</name>
</gene>
<evidence type="ECO:0000256" key="1">
    <source>
        <dbReference type="SAM" id="SignalP"/>
    </source>
</evidence>
<keyword evidence="4" id="KW-1185">Reference proteome</keyword>
<comment type="caution">
    <text evidence="3">The sequence shown here is derived from an EMBL/GenBank/DDBJ whole genome shotgun (WGS) entry which is preliminary data.</text>
</comment>
<dbReference type="RefSeq" id="WP_128706042.1">
    <property type="nucleotide sequence ID" value="NZ_RLII01000011.1"/>
</dbReference>
<feature type="chain" id="PRO_5020571059" evidence="1">
    <location>
        <begin position="26"/>
        <end position="535"/>
    </location>
</feature>
<reference evidence="4" key="1">
    <citation type="submission" date="2018-11" db="EMBL/GenBank/DDBJ databases">
        <title>Genome sequencing of a novel mesophilic and cellulolytic organism within the genus Hungateiclostridium.</title>
        <authorList>
            <person name="Rettenmaier R."/>
            <person name="Liebl W."/>
            <person name="Zverlov V."/>
        </authorList>
    </citation>
    <scope>NUCLEOTIDE SEQUENCE [LARGE SCALE GENOMIC DNA]</scope>
    <source>
        <strain evidence="4">N2K1</strain>
    </source>
</reference>
<dbReference type="Proteomes" id="UP000289166">
    <property type="component" value="Unassembled WGS sequence"/>
</dbReference>
<dbReference type="Gene3D" id="3.30.457.10">
    <property type="entry name" value="Copper amine oxidase-like, N-terminal domain"/>
    <property type="match status" value="1"/>
</dbReference>
<dbReference type="OrthoDB" id="1706091at2"/>
<keyword evidence="1" id="KW-0732">Signal</keyword>
<dbReference type="InterPro" id="IPR012854">
    <property type="entry name" value="Cu_amine_oxidase-like_N"/>
</dbReference>
<dbReference type="SUPFAM" id="SSF55383">
    <property type="entry name" value="Copper amine oxidase, domain N"/>
    <property type="match status" value="1"/>
</dbReference>
<dbReference type="Pfam" id="PF07833">
    <property type="entry name" value="Cu_amine_oxidN1"/>
    <property type="match status" value="1"/>
</dbReference>
<sequence length="535" mass="59385">MGRITRKISLLLVVALLAVSVVACASDEISLIEAMSKSAKITSYEGNSKVQLSFNGKGFSEDTKKTLDLLAAYIDGFNLESNIKYSANEEQTKAKIAMDGNMDMKGLGVEYGYWMDMDLTGEKPQMIQIIELPPAITQPIFTLFSLGSKKYITIDYGAALGEQDADMPFDLKDITKDSAELRDMILDFIKTTAKDFDPGMVAVTKKGSAVTEKGENVTEYELKLDDASAKKLLYAFINDVILQEETMEFGKKYMEATLNIIDLPEDEKQEALAEIEKGLDDFAAELPTYREKVTQVYESIKDVKFFGDNGLVVKYYINNDGYVVGTKSSIDVEIKVADLAEVIGEFYDEEDKNGVISFTIDAESSIYNVNKEVSIELPKLTEENSFDIFNQILDGSSSIGFIPGIAKEEYPAYEAPILSDGINVIMNGNVVAFPDVKPENINGRVLVPIRTISDEMGAEISYNNETKQVLVVKEDKEIQLTLGSQEAYVNGELVMLDTPAMVIEGRTMVPLRFVSENMDAVVEWDGEAQIVYIFY</sequence>
<dbReference type="PROSITE" id="PS51257">
    <property type="entry name" value="PROKAR_LIPOPROTEIN"/>
    <property type="match status" value="1"/>
</dbReference>
<dbReference type="AlphaFoldDB" id="A0A4Q0I7D9"/>
<proteinExistence type="predicted"/>
<feature type="domain" description="Copper amine oxidase-like N-terminal" evidence="2">
    <location>
        <begin position="426"/>
        <end position="533"/>
    </location>
</feature>
<accession>A0A4Q0I7D9</accession>
<feature type="signal peptide" evidence="1">
    <location>
        <begin position="1"/>
        <end position="25"/>
    </location>
</feature>
<dbReference type="EMBL" id="RLII01000011">
    <property type="protein sequence ID" value="RXE58922.1"/>
    <property type="molecule type" value="Genomic_DNA"/>
</dbReference>
<organism evidence="3 4">
    <name type="scientific">Acetivibrio mesophilus</name>
    <dbReference type="NCBI Taxonomy" id="2487273"/>
    <lineage>
        <taxon>Bacteria</taxon>
        <taxon>Bacillati</taxon>
        <taxon>Bacillota</taxon>
        <taxon>Clostridia</taxon>
        <taxon>Eubacteriales</taxon>
        <taxon>Oscillospiraceae</taxon>
        <taxon>Acetivibrio</taxon>
    </lineage>
</organism>
<evidence type="ECO:0000313" key="3">
    <source>
        <dbReference type="EMBL" id="RXE58922.1"/>
    </source>
</evidence>
<dbReference type="InterPro" id="IPR036582">
    <property type="entry name" value="Mao_N_sf"/>
</dbReference>
<name>A0A4Q0I7D9_9FIRM</name>
<evidence type="ECO:0000313" key="4">
    <source>
        <dbReference type="Proteomes" id="UP000289166"/>
    </source>
</evidence>
<evidence type="ECO:0000259" key="2">
    <source>
        <dbReference type="Pfam" id="PF07833"/>
    </source>
</evidence>
<protein>
    <submittedName>
        <fullName evidence="3">Copper amine oxidase N-terminal domain-containing protein</fullName>
    </submittedName>
</protein>